<accession>A0A822CUD1</accession>
<dbReference type="AlphaFoldDB" id="A0A822CUD1"/>
<dbReference type="EMBL" id="CAJOBR010052145">
    <property type="protein sequence ID" value="CAF5053378.1"/>
    <property type="molecule type" value="Genomic_DNA"/>
</dbReference>
<reference evidence="1" key="1">
    <citation type="submission" date="2021-02" db="EMBL/GenBank/DDBJ databases">
        <authorList>
            <person name="Nowell W R."/>
        </authorList>
    </citation>
    <scope>NUCLEOTIDE SEQUENCE</scope>
</reference>
<proteinExistence type="predicted"/>
<organism evidence="1 2">
    <name type="scientific">Rotaria socialis</name>
    <dbReference type="NCBI Taxonomy" id="392032"/>
    <lineage>
        <taxon>Eukaryota</taxon>
        <taxon>Metazoa</taxon>
        <taxon>Spiralia</taxon>
        <taxon>Gnathifera</taxon>
        <taxon>Rotifera</taxon>
        <taxon>Eurotatoria</taxon>
        <taxon>Bdelloidea</taxon>
        <taxon>Philodinida</taxon>
        <taxon>Philodinidae</taxon>
        <taxon>Rotaria</taxon>
    </lineage>
</organism>
<name>A0A822CUD1_9BILA</name>
<evidence type="ECO:0000313" key="1">
    <source>
        <dbReference type="EMBL" id="CAF5053378.1"/>
    </source>
</evidence>
<feature type="non-terminal residue" evidence="1">
    <location>
        <position position="66"/>
    </location>
</feature>
<dbReference type="Proteomes" id="UP000663848">
    <property type="component" value="Unassembled WGS sequence"/>
</dbReference>
<sequence length="66" mass="7890">MIPYRGDRFDHFNNGQPVNRHMVPFPQQQQPQIVQPQSIMYSAPTYQFRQSYLGNMPMQQQTLMFV</sequence>
<protein>
    <submittedName>
        <fullName evidence="1">Uncharacterized protein</fullName>
    </submittedName>
</protein>
<gene>
    <name evidence="1" type="ORF">QYT958_LOCUS42196</name>
</gene>
<evidence type="ECO:0000313" key="2">
    <source>
        <dbReference type="Proteomes" id="UP000663848"/>
    </source>
</evidence>
<comment type="caution">
    <text evidence="1">The sequence shown here is derived from an EMBL/GenBank/DDBJ whole genome shotgun (WGS) entry which is preliminary data.</text>
</comment>